<dbReference type="InterPro" id="IPR050509">
    <property type="entry name" value="CoA-transferase_III"/>
</dbReference>
<dbReference type="EMBL" id="BSOS01000047">
    <property type="protein sequence ID" value="GLR67025.1"/>
    <property type="molecule type" value="Genomic_DNA"/>
</dbReference>
<dbReference type="InterPro" id="IPR003673">
    <property type="entry name" value="CoA-Trfase_fam_III"/>
</dbReference>
<organism evidence="1 2">
    <name type="scientific">Acidocella aquatica</name>
    <dbReference type="NCBI Taxonomy" id="1922313"/>
    <lineage>
        <taxon>Bacteria</taxon>
        <taxon>Pseudomonadati</taxon>
        <taxon>Pseudomonadota</taxon>
        <taxon>Alphaproteobacteria</taxon>
        <taxon>Acetobacterales</taxon>
        <taxon>Acidocellaceae</taxon>
        <taxon>Acidocella</taxon>
    </lineage>
</organism>
<dbReference type="PANTHER" id="PTHR48228:SF5">
    <property type="entry name" value="ALPHA-METHYLACYL-COA RACEMASE"/>
    <property type="match status" value="1"/>
</dbReference>
<gene>
    <name evidence="1" type="ORF">GCM10010909_17060</name>
</gene>
<protein>
    <recommendedName>
        <fullName evidence="3">Crotonobetainyl-CoA:carnitine CoA-transferase CaiB-like acyl-CoA transferase</fullName>
    </recommendedName>
</protein>
<reference evidence="2" key="1">
    <citation type="journal article" date="2019" name="Int. J. Syst. Evol. Microbiol.">
        <title>The Global Catalogue of Microorganisms (GCM) 10K type strain sequencing project: providing services to taxonomists for standard genome sequencing and annotation.</title>
        <authorList>
            <consortium name="The Broad Institute Genomics Platform"/>
            <consortium name="The Broad Institute Genome Sequencing Center for Infectious Disease"/>
            <person name="Wu L."/>
            <person name="Ma J."/>
        </authorList>
    </citation>
    <scope>NUCLEOTIDE SEQUENCE [LARGE SCALE GENOMIC DNA]</scope>
    <source>
        <strain evidence="2">NBRC 112502</strain>
    </source>
</reference>
<dbReference type="Proteomes" id="UP001156641">
    <property type="component" value="Unassembled WGS sequence"/>
</dbReference>
<name>A0ABQ6AAC9_9PROT</name>
<proteinExistence type="predicted"/>
<dbReference type="PANTHER" id="PTHR48228">
    <property type="entry name" value="SUCCINYL-COA--D-CITRAMALATE COA-TRANSFERASE"/>
    <property type="match status" value="1"/>
</dbReference>
<keyword evidence="2" id="KW-1185">Reference proteome</keyword>
<accession>A0ABQ6AAC9</accession>
<comment type="caution">
    <text evidence="1">The sequence shown here is derived from an EMBL/GenBank/DDBJ whole genome shotgun (WGS) entry which is preliminary data.</text>
</comment>
<dbReference type="SUPFAM" id="SSF89796">
    <property type="entry name" value="CoA-transferase family III (CaiB/BaiF)"/>
    <property type="match status" value="2"/>
</dbReference>
<dbReference type="Gene3D" id="3.40.50.10540">
    <property type="entry name" value="Crotonobetainyl-coa:carnitine coa-transferase, domain 1"/>
    <property type="match status" value="2"/>
</dbReference>
<dbReference type="Pfam" id="PF02515">
    <property type="entry name" value="CoA_transf_3"/>
    <property type="match status" value="2"/>
</dbReference>
<dbReference type="Gene3D" id="3.30.1540.10">
    <property type="entry name" value="formyl-coa transferase, domain 3"/>
    <property type="match status" value="2"/>
</dbReference>
<dbReference type="InterPro" id="IPR044855">
    <property type="entry name" value="CoA-Trfase_III_dom3_sf"/>
</dbReference>
<evidence type="ECO:0008006" key="3">
    <source>
        <dbReference type="Google" id="ProtNLM"/>
    </source>
</evidence>
<evidence type="ECO:0000313" key="1">
    <source>
        <dbReference type="EMBL" id="GLR67025.1"/>
    </source>
</evidence>
<evidence type="ECO:0000313" key="2">
    <source>
        <dbReference type="Proteomes" id="UP001156641"/>
    </source>
</evidence>
<dbReference type="InterPro" id="IPR023606">
    <property type="entry name" value="CoA-Trfase_III_dom_1_sf"/>
</dbReference>
<dbReference type="RefSeq" id="WP_284257733.1">
    <property type="nucleotide sequence ID" value="NZ_BSOS01000047.1"/>
</dbReference>
<sequence length="731" mass="77320">MSVDGPAMATAAEHLRIADFGVGLAAALVAKQFAELGAKLSRIEPAGGDPFHLVYPAYRFWRRHAGLAPIERAGEILAAADVCIIGGEDYPGLATPWNAQALSRQYPRLVVLQIQGYPDDPARPAVDLLVQARTGAVYEQFSARPVAAGFPLPSYGAALQGLVATWAALVERERSGLGQVVTISLAAGAAMFWSPFWMKAEHADAGFNGITPRDVRQLILRCADAEYVQITMGVPGALAKVHAALAIPGDVDPHDRCMPDPARGAANFYGDFSLFNAHAARHTRTGLLRALHQAGVPAEAVLAPGECWDDEQTRLNGIIETSPDGWQGVGSPLRISRAVVPQPLPERLPPLPPGAPPLTGIKIIDCGVFVAGPYASKLLADYGADVIRVEPPAGRATMSGERTIISANFGKRTICVDAKTTGGRAILAMLCRHASAVLHNFRPGVSGRLGLDQTTLRQINPGLIILETTAYGGSGPKAAAPGFDMIMQAHCGLQHRAGGAGNPPLCSRTPLVDFATGAIGAIGLLVGLYERLRTGGTIAAESNLLNVGTYLMAELVRAQDGTQMGAPSLDAAQSGFHPAESLYQTADGWVAIAARSNTMATALAQMLELELPASRAAWGMAERSQLASKIRGQTTAALAQAAKARGIWLEPCVRDAWEETPPDGTIFREMHDDVYGKVVHCIGPLATFSRSKTVPAKRLSVAPGQDTKSILTEHGITAEQIETWLREKVAV</sequence>